<evidence type="ECO:0000313" key="1">
    <source>
        <dbReference type="EMBL" id="KAI4317157.1"/>
    </source>
</evidence>
<keyword evidence="2" id="KW-1185">Reference proteome</keyword>
<gene>
    <name evidence="1" type="ORF">L6164_025055</name>
</gene>
<name>A0ACB9LZH1_BAUVA</name>
<protein>
    <submittedName>
        <fullName evidence="1">Uncharacterized protein</fullName>
    </submittedName>
</protein>
<dbReference type="EMBL" id="CM039435">
    <property type="protein sequence ID" value="KAI4317157.1"/>
    <property type="molecule type" value="Genomic_DNA"/>
</dbReference>
<organism evidence="1 2">
    <name type="scientific">Bauhinia variegata</name>
    <name type="common">Purple orchid tree</name>
    <name type="synonym">Phanera variegata</name>
    <dbReference type="NCBI Taxonomy" id="167791"/>
    <lineage>
        <taxon>Eukaryota</taxon>
        <taxon>Viridiplantae</taxon>
        <taxon>Streptophyta</taxon>
        <taxon>Embryophyta</taxon>
        <taxon>Tracheophyta</taxon>
        <taxon>Spermatophyta</taxon>
        <taxon>Magnoliopsida</taxon>
        <taxon>eudicotyledons</taxon>
        <taxon>Gunneridae</taxon>
        <taxon>Pentapetalae</taxon>
        <taxon>rosids</taxon>
        <taxon>fabids</taxon>
        <taxon>Fabales</taxon>
        <taxon>Fabaceae</taxon>
        <taxon>Cercidoideae</taxon>
        <taxon>Cercideae</taxon>
        <taxon>Bauhiniinae</taxon>
        <taxon>Bauhinia</taxon>
    </lineage>
</organism>
<sequence length="116" mass="13470">MAEARSPRRTQTESDLTESEMAAAYQLMQLSDEENSKVRSRSSYEDQEVDQSQSLCEITSAKIEDISGKDEFFRPKKQRMYRSLANVYMETRPMNAGNGKRVRARSKNSKWVYTNQ</sequence>
<comment type="caution">
    <text evidence="1">The sequence shown here is derived from an EMBL/GenBank/DDBJ whole genome shotgun (WGS) entry which is preliminary data.</text>
</comment>
<accession>A0ACB9LZH1</accession>
<reference evidence="1 2" key="1">
    <citation type="journal article" date="2022" name="DNA Res.">
        <title>Chromosomal-level genome assembly of the orchid tree Bauhinia variegata (Leguminosae; Cercidoideae) supports the allotetraploid origin hypothesis of Bauhinia.</title>
        <authorList>
            <person name="Zhong Y."/>
            <person name="Chen Y."/>
            <person name="Zheng D."/>
            <person name="Pang J."/>
            <person name="Liu Y."/>
            <person name="Luo S."/>
            <person name="Meng S."/>
            <person name="Qian L."/>
            <person name="Wei D."/>
            <person name="Dai S."/>
            <person name="Zhou R."/>
        </authorList>
    </citation>
    <scope>NUCLEOTIDE SEQUENCE [LARGE SCALE GENOMIC DNA]</scope>
    <source>
        <strain evidence="1">BV-YZ2020</strain>
    </source>
</reference>
<evidence type="ECO:0000313" key="2">
    <source>
        <dbReference type="Proteomes" id="UP000828941"/>
    </source>
</evidence>
<proteinExistence type="predicted"/>
<dbReference type="Proteomes" id="UP000828941">
    <property type="component" value="Chromosome 10"/>
</dbReference>